<sequence length="80" mass="8703">MGWFLCSDCSGRSGQSKRSVARDRQIQSGLDKLKVKPAVYVKEEGSNDCGSGRVGGAHTFTFRELAAATKNFRADYLLGD</sequence>
<keyword evidence="2" id="KW-1185">Reference proteome</keyword>
<evidence type="ECO:0000313" key="2">
    <source>
        <dbReference type="Proteomes" id="UP001057402"/>
    </source>
</evidence>
<organism evidence="1 2">
    <name type="scientific">Melastoma candidum</name>
    <dbReference type="NCBI Taxonomy" id="119954"/>
    <lineage>
        <taxon>Eukaryota</taxon>
        <taxon>Viridiplantae</taxon>
        <taxon>Streptophyta</taxon>
        <taxon>Embryophyta</taxon>
        <taxon>Tracheophyta</taxon>
        <taxon>Spermatophyta</taxon>
        <taxon>Magnoliopsida</taxon>
        <taxon>eudicotyledons</taxon>
        <taxon>Gunneridae</taxon>
        <taxon>Pentapetalae</taxon>
        <taxon>rosids</taxon>
        <taxon>malvids</taxon>
        <taxon>Myrtales</taxon>
        <taxon>Melastomataceae</taxon>
        <taxon>Melastomatoideae</taxon>
        <taxon>Melastomateae</taxon>
        <taxon>Melastoma</taxon>
    </lineage>
</organism>
<name>A0ACB9SBZ6_9MYRT</name>
<dbReference type="Proteomes" id="UP001057402">
    <property type="component" value="Chromosome 2"/>
</dbReference>
<evidence type="ECO:0000313" key="1">
    <source>
        <dbReference type="EMBL" id="KAI4385717.1"/>
    </source>
</evidence>
<accession>A0ACB9SBZ6</accession>
<dbReference type="EMBL" id="CM042881">
    <property type="protein sequence ID" value="KAI4385717.1"/>
    <property type="molecule type" value="Genomic_DNA"/>
</dbReference>
<protein>
    <submittedName>
        <fullName evidence="1">Uncharacterized protein</fullName>
    </submittedName>
</protein>
<reference evidence="2" key="1">
    <citation type="journal article" date="2023" name="Front. Plant Sci.">
        <title>Chromosomal-level genome assembly of Melastoma candidum provides insights into trichome evolution.</title>
        <authorList>
            <person name="Zhong Y."/>
            <person name="Wu W."/>
            <person name="Sun C."/>
            <person name="Zou P."/>
            <person name="Liu Y."/>
            <person name="Dai S."/>
            <person name="Zhou R."/>
        </authorList>
    </citation>
    <scope>NUCLEOTIDE SEQUENCE [LARGE SCALE GENOMIC DNA]</scope>
</reference>
<comment type="caution">
    <text evidence="1">The sequence shown here is derived from an EMBL/GenBank/DDBJ whole genome shotgun (WGS) entry which is preliminary data.</text>
</comment>
<proteinExistence type="predicted"/>
<gene>
    <name evidence="1" type="ORF">MLD38_003712</name>
</gene>